<dbReference type="EMBL" id="CP050692">
    <property type="protein sequence ID" value="QIT48660.1"/>
    <property type="molecule type" value="Genomic_DNA"/>
</dbReference>
<dbReference type="InterPro" id="IPR011009">
    <property type="entry name" value="Kinase-like_dom_sf"/>
</dbReference>
<sequence length="496" mass="51952">MGRYRIVGRLGAGGMGRVYLGRSPGGRPVAVKVVRPELAEEPGFAKRFAREVTAARRVNGFFTAAVVDADPQGDPAWLATAYMPGPSVAEAVETHGAWPAAAVRALGAGVVEALEDIHRVGLVHRDLKPSNVLLAADGPRVIDFGISLVSEASALTATGLTVGTPGFMSPEQLTNASMGPPSDVFSLGALLAYTATGRGPFGEGSVHALLFRIVYEEPDLSGVPDSLSPLIAACLAKKPEDRPGLDALLHQLAFDEYDAAGWLPTAVAADLADRGEAHAAFPPLPVTPPPPTASPGEVPAPARPAQPPLPPVPASTAPQWPPTELDDPSVRRPPPEGRSVHSAPTSTAPSSSSRARAASAGAAEGPGRATGRLHALAPGLYCLLPALAWLIGWKSKLYIDPDDPYALWSENTAITLVIALVGIALTLHAETTARLLPPGQSRTLRILGWSLAVTVSVWILKVLFLSLLALPLAITILVTTTTMRYKLRRRTRATAR</sequence>
<dbReference type="InterPro" id="IPR000719">
    <property type="entry name" value="Prot_kinase_dom"/>
</dbReference>
<feature type="transmembrane region" description="Helical" evidence="7">
    <location>
        <begin position="447"/>
        <end position="480"/>
    </location>
</feature>
<feature type="compositionally biased region" description="Low complexity" evidence="6">
    <location>
        <begin position="342"/>
        <end position="368"/>
    </location>
</feature>
<feature type="domain" description="Protein kinase" evidence="8">
    <location>
        <begin position="4"/>
        <end position="254"/>
    </location>
</feature>
<evidence type="ECO:0000256" key="7">
    <source>
        <dbReference type="SAM" id="Phobius"/>
    </source>
</evidence>
<feature type="compositionally biased region" description="Pro residues" evidence="6">
    <location>
        <begin position="282"/>
        <end position="293"/>
    </location>
</feature>
<evidence type="ECO:0000256" key="1">
    <source>
        <dbReference type="ARBA" id="ARBA00022679"/>
    </source>
</evidence>
<keyword evidence="7" id="KW-1133">Transmembrane helix</keyword>
<keyword evidence="7" id="KW-0812">Transmembrane</keyword>
<accession>A0AAE6YES8</accession>
<keyword evidence="7" id="KW-0472">Membrane</keyword>
<feature type="compositionally biased region" description="Basic and acidic residues" evidence="6">
    <location>
        <begin position="328"/>
        <end position="339"/>
    </location>
</feature>
<protein>
    <submittedName>
        <fullName evidence="9">Serine/threonine protein kinase</fullName>
    </submittedName>
</protein>
<evidence type="ECO:0000256" key="5">
    <source>
        <dbReference type="PROSITE-ProRule" id="PRU10141"/>
    </source>
</evidence>
<dbReference type="SUPFAM" id="SSF56112">
    <property type="entry name" value="Protein kinase-like (PK-like)"/>
    <property type="match status" value="1"/>
</dbReference>
<evidence type="ECO:0000256" key="2">
    <source>
        <dbReference type="ARBA" id="ARBA00022741"/>
    </source>
</evidence>
<name>A0AAE6YES8_STRAT</name>
<dbReference type="Gene3D" id="3.30.200.20">
    <property type="entry name" value="Phosphorylase Kinase, domain 1"/>
    <property type="match status" value="1"/>
</dbReference>
<proteinExistence type="predicted"/>
<dbReference type="PANTHER" id="PTHR43289:SF34">
    <property type="entry name" value="SERINE_THREONINE-PROTEIN KINASE YBDM-RELATED"/>
    <property type="match status" value="1"/>
</dbReference>
<dbReference type="PROSITE" id="PS50011">
    <property type="entry name" value="PROTEIN_KINASE_DOM"/>
    <property type="match status" value="1"/>
</dbReference>
<organism evidence="9 10">
    <name type="scientific">Streptomyces antibioticus</name>
    <dbReference type="NCBI Taxonomy" id="1890"/>
    <lineage>
        <taxon>Bacteria</taxon>
        <taxon>Bacillati</taxon>
        <taxon>Actinomycetota</taxon>
        <taxon>Actinomycetes</taxon>
        <taxon>Kitasatosporales</taxon>
        <taxon>Streptomycetaceae</taxon>
        <taxon>Streptomyces</taxon>
    </lineage>
</organism>
<evidence type="ECO:0000256" key="4">
    <source>
        <dbReference type="ARBA" id="ARBA00022840"/>
    </source>
</evidence>
<evidence type="ECO:0000313" key="10">
    <source>
        <dbReference type="Proteomes" id="UP000502504"/>
    </source>
</evidence>
<feature type="compositionally biased region" description="Pro residues" evidence="6">
    <location>
        <begin position="301"/>
        <end position="313"/>
    </location>
</feature>
<keyword evidence="1" id="KW-0808">Transferase</keyword>
<dbReference type="AlphaFoldDB" id="A0AAE6YES8"/>
<feature type="region of interest" description="Disordered" evidence="6">
    <location>
        <begin position="279"/>
        <end position="368"/>
    </location>
</feature>
<keyword evidence="3 9" id="KW-0418">Kinase</keyword>
<dbReference type="SMART" id="SM00220">
    <property type="entry name" value="S_TKc"/>
    <property type="match status" value="1"/>
</dbReference>
<evidence type="ECO:0000256" key="6">
    <source>
        <dbReference type="SAM" id="MobiDB-lite"/>
    </source>
</evidence>
<dbReference type="CDD" id="cd14014">
    <property type="entry name" value="STKc_PknB_like"/>
    <property type="match status" value="1"/>
</dbReference>
<evidence type="ECO:0000256" key="3">
    <source>
        <dbReference type="ARBA" id="ARBA00022777"/>
    </source>
</evidence>
<evidence type="ECO:0000259" key="8">
    <source>
        <dbReference type="PROSITE" id="PS50011"/>
    </source>
</evidence>
<dbReference type="GO" id="GO:0005524">
    <property type="term" value="F:ATP binding"/>
    <property type="evidence" value="ECO:0007669"/>
    <property type="project" value="UniProtKB-UniRule"/>
</dbReference>
<evidence type="ECO:0000313" key="9">
    <source>
        <dbReference type="EMBL" id="QIT48660.1"/>
    </source>
</evidence>
<dbReference type="PANTHER" id="PTHR43289">
    <property type="entry name" value="MITOGEN-ACTIVATED PROTEIN KINASE KINASE KINASE 20-RELATED"/>
    <property type="match status" value="1"/>
</dbReference>
<keyword evidence="2 5" id="KW-0547">Nucleotide-binding</keyword>
<dbReference type="Proteomes" id="UP000502504">
    <property type="component" value="Chromosome"/>
</dbReference>
<dbReference type="GO" id="GO:0004674">
    <property type="term" value="F:protein serine/threonine kinase activity"/>
    <property type="evidence" value="ECO:0007669"/>
    <property type="project" value="UniProtKB-KW"/>
</dbReference>
<dbReference type="InterPro" id="IPR008271">
    <property type="entry name" value="Ser/Thr_kinase_AS"/>
</dbReference>
<dbReference type="Pfam" id="PF00069">
    <property type="entry name" value="Pkinase"/>
    <property type="match status" value="1"/>
</dbReference>
<reference evidence="9 10" key="1">
    <citation type="submission" date="2020-03" db="EMBL/GenBank/DDBJ databases">
        <title>Is there a link between lipid content and antibiotic production in Streptomyces?</title>
        <authorList>
            <person name="David M."/>
            <person name="Lejeune C."/>
            <person name="Abreu S."/>
            <person name="Thibessard A."/>
            <person name="Leblond P."/>
            <person name="Chaminade P."/>
            <person name="Virolle M.-J."/>
        </authorList>
    </citation>
    <scope>NUCLEOTIDE SEQUENCE [LARGE SCALE GENOMIC DNA]</scope>
    <source>
        <strain evidence="9 10">DSM 41481</strain>
    </source>
</reference>
<feature type="binding site" evidence="5">
    <location>
        <position position="32"/>
    </location>
    <ligand>
        <name>ATP</name>
        <dbReference type="ChEBI" id="CHEBI:30616"/>
    </ligand>
</feature>
<feature type="transmembrane region" description="Helical" evidence="7">
    <location>
        <begin position="375"/>
        <end position="393"/>
    </location>
</feature>
<gene>
    <name evidence="9" type="ORF">HCX60_00600</name>
</gene>
<dbReference type="PROSITE" id="PS00108">
    <property type="entry name" value="PROTEIN_KINASE_ST"/>
    <property type="match status" value="1"/>
</dbReference>
<keyword evidence="4 5" id="KW-0067">ATP-binding</keyword>
<keyword evidence="9" id="KW-0723">Serine/threonine-protein kinase</keyword>
<dbReference type="InterPro" id="IPR017441">
    <property type="entry name" value="Protein_kinase_ATP_BS"/>
</dbReference>
<dbReference type="Gene3D" id="1.10.510.10">
    <property type="entry name" value="Transferase(Phosphotransferase) domain 1"/>
    <property type="match status" value="1"/>
</dbReference>
<dbReference type="PROSITE" id="PS00107">
    <property type="entry name" value="PROTEIN_KINASE_ATP"/>
    <property type="match status" value="1"/>
</dbReference>
<feature type="transmembrane region" description="Helical" evidence="7">
    <location>
        <begin position="405"/>
        <end position="427"/>
    </location>
</feature>